<proteinExistence type="predicted"/>
<keyword evidence="6" id="KW-1185">Reference proteome</keyword>
<dbReference type="SUPFAM" id="SSF50978">
    <property type="entry name" value="WD40 repeat-like"/>
    <property type="match status" value="1"/>
</dbReference>
<feature type="region of interest" description="Disordered" evidence="4">
    <location>
        <begin position="58"/>
        <end position="84"/>
    </location>
</feature>
<evidence type="ECO:0000256" key="4">
    <source>
        <dbReference type="SAM" id="MobiDB-lite"/>
    </source>
</evidence>
<dbReference type="PROSITE" id="PS50082">
    <property type="entry name" value="WD_REPEATS_2"/>
    <property type="match status" value="1"/>
</dbReference>
<dbReference type="Pfam" id="PF00400">
    <property type="entry name" value="WD40"/>
    <property type="match status" value="2"/>
</dbReference>
<dbReference type="SMART" id="SM00320">
    <property type="entry name" value="WD40"/>
    <property type="match status" value="4"/>
</dbReference>
<dbReference type="InterPro" id="IPR001680">
    <property type="entry name" value="WD40_rpt"/>
</dbReference>
<dbReference type="PROSITE" id="PS00678">
    <property type="entry name" value="WD_REPEATS_1"/>
    <property type="match status" value="1"/>
</dbReference>
<keyword evidence="1 3" id="KW-0853">WD repeat</keyword>
<evidence type="ECO:0000256" key="3">
    <source>
        <dbReference type="PROSITE-ProRule" id="PRU00221"/>
    </source>
</evidence>
<dbReference type="PROSITE" id="PS50294">
    <property type="entry name" value="WD_REPEATS_REGION"/>
    <property type="match status" value="1"/>
</dbReference>
<dbReference type="InterPro" id="IPR019775">
    <property type="entry name" value="WD40_repeat_CS"/>
</dbReference>
<gene>
    <name evidence="5" type="ORF">JKP88DRAFT_336277</name>
</gene>
<sequence length="409" mass="42959">MWFRGADTSLFTRCAQQGWSRLRDNDAQGSSSRHVDDDTIAGGASAWAKKLSLRASRGPDDTLAADQVQSRDSDSLKKTALSPRPVLTTRSSTLHDALEMSLPCTSLAFRPDGDGTLTANVLVAGFADGTLQHWHAPSGKRLSKMAVGGSDPNTSASAGVFGLEILSVAYAHSGDCFSAGGSDGKVRLFSEETRQALAVLQPGIGFQFGAAQNGGHSGRVFAQKFSREDPNMLVSAGWDNCVHVWDIRQAGTSTDKARSTLTIFGPHVCGDACDMTQQTLVTGSCRNTEQMQFWDMRTGKVMEQISWGSLTAGGGGDTACRLYAAGFSHTADADGRFVAAGGGDGANEARVYQLANGRLASDSLIGSLLGLSAGVLTLDFAPTGDKMAIGLGNAALHLQQYAITKEALL</sequence>
<evidence type="ECO:0000256" key="2">
    <source>
        <dbReference type="ARBA" id="ARBA00022737"/>
    </source>
</evidence>
<comment type="caution">
    <text evidence="5">The sequence shown here is derived from an EMBL/GenBank/DDBJ whole genome shotgun (WGS) entry which is preliminary data.</text>
</comment>
<evidence type="ECO:0000313" key="5">
    <source>
        <dbReference type="EMBL" id="KAG5176105.1"/>
    </source>
</evidence>
<dbReference type="Proteomes" id="UP000664859">
    <property type="component" value="Unassembled WGS sequence"/>
</dbReference>
<dbReference type="OrthoDB" id="10251741at2759"/>
<evidence type="ECO:0000256" key="1">
    <source>
        <dbReference type="ARBA" id="ARBA00022574"/>
    </source>
</evidence>
<protein>
    <submittedName>
        <fullName evidence="5">WD40-repeat-containing domain protein</fullName>
    </submittedName>
</protein>
<dbReference type="Gene3D" id="2.130.10.10">
    <property type="entry name" value="YVTN repeat-like/Quinoprotein amine dehydrogenase"/>
    <property type="match status" value="2"/>
</dbReference>
<organism evidence="5 6">
    <name type="scientific">Tribonema minus</name>
    <dbReference type="NCBI Taxonomy" id="303371"/>
    <lineage>
        <taxon>Eukaryota</taxon>
        <taxon>Sar</taxon>
        <taxon>Stramenopiles</taxon>
        <taxon>Ochrophyta</taxon>
        <taxon>PX clade</taxon>
        <taxon>Xanthophyceae</taxon>
        <taxon>Tribonematales</taxon>
        <taxon>Tribonemataceae</taxon>
        <taxon>Tribonema</taxon>
    </lineage>
</organism>
<dbReference type="InterPro" id="IPR036322">
    <property type="entry name" value="WD40_repeat_dom_sf"/>
</dbReference>
<keyword evidence="2" id="KW-0677">Repeat</keyword>
<dbReference type="PANTHER" id="PTHR47822:SF2">
    <property type="entry name" value="F-BOX AND WD-40 DOMAIN PROTEIN 7"/>
    <property type="match status" value="1"/>
</dbReference>
<accession>A0A835YM34</accession>
<evidence type="ECO:0000313" key="6">
    <source>
        <dbReference type="Proteomes" id="UP000664859"/>
    </source>
</evidence>
<dbReference type="AlphaFoldDB" id="A0A835YM34"/>
<dbReference type="EMBL" id="JAFCMP010000540">
    <property type="protein sequence ID" value="KAG5176105.1"/>
    <property type="molecule type" value="Genomic_DNA"/>
</dbReference>
<dbReference type="InterPro" id="IPR015943">
    <property type="entry name" value="WD40/YVTN_repeat-like_dom_sf"/>
</dbReference>
<feature type="repeat" description="WD" evidence="3">
    <location>
        <begin position="213"/>
        <end position="255"/>
    </location>
</feature>
<dbReference type="PANTHER" id="PTHR47822">
    <property type="entry name" value="CARBOHYDRATE BINDING DOMAIN CONTAINING PROTEIN"/>
    <property type="match status" value="1"/>
</dbReference>
<reference evidence="5" key="1">
    <citation type="submission" date="2021-02" db="EMBL/GenBank/DDBJ databases">
        <title>First Annotated Genome of the Yellow-green Alga Tribonema minus.</title>
        <authorList>
            <person name="Mahan K.M."/>
        </authorList>
    </citation>
    <scope>NUCLEOTIDE SEQUENCE</scope>
    <source>
        <strain evidence="5">UTEX B ZZ1240</strain>
    </source>
</reference>
<name>A0A835YM34_9STRA</name>